<proteinExistence type="predicted"/>
<evidence type="ECO:0000256" key="1">
    <source>
        <dbReference type="ARBA" id="ARBA00023251"/>
    </source>
</evidence>
<dbReference type="PROSITE" id="PS51186">
    <property type="entry name" value="GNAT"/>
    <property type="match status" value="1"/>
</dbReference>
<dbReference type="eggNOG" id="COG1670">
    <property type="taxonomic scope" value="Bacteria"/>
</dbReference>
<keyword evidence="3" id="KW-0808">Transferase</keyword>
<dbReference type="Pfam" id="PF13523">
    <property type="entry name" value="Acetyltransf_8"/>
    <property type="match status" value="1"/>
</dbReference>
<evidence type="ECO:0000259" key="2">
    <source>
        <dbReference type="PROSITE" id="PS51186"/>
    </source>
</evidence>
<dbReference type="EMBL" id="ARYM01000004">
    <property type="protein sequence ID" value="KCZ99574.1"/>
    <property type="molecule type" value="Genomic_DNA"/>
</dbReference>
<evidence type="ECO:0000313" key="3">
    <source>
        <dbReference type="EMBL" id="KCZ99574.1"/>
    </source>
</evidence>
<dbReference type="PANTHER" id="PTHR31438:SF1">
    <property type="entry name" value="LYSINE N-ACYLTRANSFERASE C17G9.06C-RELATED"/>
    <property type="match status" value="1"/>
</dbReference>
<gene>
    <name evidence="3" type="ORF">HPO_04275</name>
</gene>
<dbReference type="RefSeq" id="WP_241767862.1">
    <property type="nucleotide sequence ID" value="NZ_ARYM01000004.1"/>
</dbReference>
<dbReference type="STRING" id="1280954.HPO_04275"/>
<dbReference type="GO" id="GO:0046677">
    <property type="term" value="P:response to antibiotic"/>
    <property type="evidence" value="ECO:0007669"/>
    <property type="project" value="UniProtKB-KW"/>
</dbReference>
<dbReference type="GO" id="GO:0016410">
    <property type="term" value="F:N-acyltransferase activity"/>
    <property type="evidence" value="ECO:0007669"/>
    <property type="project" value="TreeGrafter"/>
</dbReference>
<dbReference type="InterPro" id="IPR000182">
    <property type="entry name" value="GNAT_dom"/>
</dbReference>
<name>A0A062VJ10_9PROT</name>
<evidence type="ECO:0000313" key="4">
    <source>
        <dbReference type="Proteomes" id="UP000027100"/>
    </source>
</evidence>
<feature type="domain" description="N-acetyltransferase" evidence="2">
    <location>
        <begin position="8"/>
        <end position="170"/>
    </location>
</feature>
<keyword evidence="4" id="KW-1185">Reference proteome</keyword>
<comment type="caution">
    <text evidence="3">The sequence shown here is derived from an EMBL/GenBank/DDBJ whole genome shotgun (WGS) entry which is preliminary data.</text>
</comment>
<reference evidence="3 4" key="1">
    <citation type="journal article" date="2014" name="Antonie Van Leeuwenhoek">
        <title>Hyphomonas beringensis sp. nov. and Hyphomonas chukchiensis sp. nov., isolated from surface seawater of the Bering Sea and Chukchi Sea.</title>
        <authorList>
            <person name="Li C."/>
            <person name="Lai Q."/>
            <person name="Li G."/>
            <person name="Dong C."/>
            <person name="Wang J."/>
            <person name="Liao Y."/>
            <person name="Shao Z."/>
        </authorList>
    </citation>
    <scope>NUCLEOTIDE SEQUENCE [LARGE SCALE GENOMIC DNA]</scope>
    <source>
        <strain evidence="3 4">PS728</strain>
    </source>
</reference>
<dbReference type="SUPFAM" id="SSF55729">
    <property type="entry name" value="Acyl-CoA N-acyltransferases (Nat)"/>
    <property type="match status" value="1"/>
</dbReference>
<dbReference type="AlphaFoldDB" id="A0A062VJ10"/>
<dbReference type="PATRIC" id="fig|1280954.3.peg.867"/>
<accession>A0A062VJ10</accession>
<protein>
    <submittedName>
        <fullName evidence="3">Putative aminoglycoside N6'-acetyltransferase</fullName>
    </submittedName>
</protein>
<organism evidence="3 4">
    <name type="scientific">Hyphomonas polymorpha PS728</name>
    <dbReference type="NCBI Taxonomy" id="1280954"/>
    <lineage>
        <taxon>Bacteria</taxon>
        <taxon>Pseudomonadati</taxon>
        <taxon>Pseudomonadota</taxon>
        <taxon>Alphaproteobacteria</taxon>
        <taxon>Hyphomonadales</taxon>
        <taxon>Hyphomonadaceae</taxon>
        <taxon>Hyphomonas</taxon>
    </lineage>
</organism>
<sequence length="179" mass="20708">MTGLQPMIRLRPATPPDLSLILKWDEQPHVRDVSGDDEWNDWDWGNQLGRDVPWREFLIAEVDGRPIGFVQTIDCREEESHYWGTDCPEHSQAIDIWIGEADELGKGYGTQMMRLAFERCFANPLCQHILIDPMADNFSAHRFYESLGFELLGPRRFGPDNCLVYQLTRARWRSGAQNA</sequence>
<dbReference type="Proteomes" id="UP000027100">
    <property type="component" value="Unassembled WGS sequence"/>
</dbReference>
<dbReference type="InterPro" id="IPR016181">
    <property type="entry name" value="Acyl_CoA_acyltransferase"/>
</dbReference>
<dbReference type="Gene3D" id="3.40.630.30">
    <property type="match status" value="1"/>
</dbReference>
<keyword evidence="1" id="KW-0046">Antibiotic resistance</keyword>
<dbReference type="CDD" id="cd04301">
    <property type="entry name" value="NAT_SF"/>
    <property type="match status" value="1"/>
</dbReference>
<dbReference type="PANTHER" id="PTHR31438">
    <property type="entry name" value="LYSINE N-ACYLTRANSFERASE C17G9.06C-RELATED"/>
    <property type="match status" value="1"/>
</dbReference>